<evidence type="ECO:0000259" key="2">
    <source>
        <dbReference type="Pfam" id="PF01636"/>
    </source>
</evidence>
<dbReference type="Gene3D" id="3.90.1200.10">
    <property type="match status" value="1"/>
</dbReference>
<comment type="caution">
    <text evidence="3">The sequence shown here is derived from an EMBL/GenBank/DDBJ whole genome shotgun (WGS) entry which is preliminary data.</text>
</comment>
<reference evidence="3" key="1">
    <citation type="journal article" date="2023" name="Mol. Phylogenet. Evol.">
        <title>Genome-scale phylogeny and comparative genomics of the fungal order Sordariales.</title>
        <authorList>
            <person name="Hensen N."/>
            <person name="Bonometti L."/>
            <person name="Westerberg I."/>
            <person name="Brannstrom I.O."/>
            <person name="Guillou S."/>
            <person name="Cros-Aarteil S."/>
            <person name="Calhoun S."/>
            <person name="Haridas S."/>
            <person name="Kuo A."/>
            <person name="Mondo S."/>
            <person name="Pangilinan J."/>
            <person name="Riley R."/>
            <person name="LaButti K."/>
            <person name="Andreopoulos B."/>
            <person name="Lipzen A."/>
            <person name="Chen C."/>
            <person name="Yan M."/>
            <person name="Daum C."/>
            <person name="Ng V."/>
            <person name="Clum A."/>
            <person name="Steindorff A."/>
            <person name="Ohm R.A."/>
            <person name="Martin F."/>
            <person name="Silar P."/>
            <person name="Natvig D.O."/>
            <person name="Lalanne C."/>
            <person name="Gautier V."/>
            <person name="Ament-Velasquez S.L."/>
            <person name="Kruys A."/>
            <person name="Hutchinson M.I."/>
            <person name="Powell A.J."/>
            <person name="Barry K."/>
            <person name="Miller A.N."/>
            <person name="Grigoriev I.V."/>
            <person name="Debuchy R."/>
            <person name="Gladieux P."/>
            <person name="Hiltunen Thoren M."/>
            <person name="Johannesson H."/>
        </authorList>
    </citation>
    <scope>NUCLEOTIDE SEQUENCE</scope>
    <source>
        <strain evidence="3">CBS 958.72</strain>
    </source>
</reference>
<feature type="compositionally biased region" description="Acidic residues" evidence="1">
    <location>
        <begin position="208"/>
        <end position="223"/>
    </location>
</feature>
<dbReference type="PANTHER" id="PTHR21310:SF13">
    <property type="entry name" value="AMINOGLYCOSIDE PHOSPHOTRANSFERASE DOMAIN-CONTAINING PROTEIN"/>
    <property type="match status" value="1"/>
</dbReference>
<organism evidence="3 4">
    <name type="scientific">Lasiosphaeria ovina</name>
    <dbReference type="NCBI Taxonomy" id="92902"/>
    <lineage>
        <taxon>Eukaryota</taxon>
        <taxon>Fungi</taxon>
        <taxon>Dikarya</taxon>
        <taxon>Ascomycota</taxon>
        <taxon>Pezizomycotina</taxon>
        <taxon>Sordariomycetes</taxon>
        <taxon>Sordariomycetidae</taxon>
        <taxon>Sordariales</taxon>
        <taxon>Lasiosphaeriaceae</taxon>
        <taxon>Lasiosphaeria</taxon>
    </lineage>
</organism>
<dbReference type="InterPro" id="IPR011009">
    <property type="entry name" value="Kinase-like_dom_sf"/>
</dbReference>
<dbReference type="SUPFAM" id="SSF56112">
    <property type="entry name" value="Protein kinase-like (PK-like)"/>
    <property type="match status" value="1"/>
</dbReference>
<dbReference type="InterPro" id="IPR002575">
    <property type="entry name" value="Aminoglycoside_PTrfase"/>
</dbReference>
<feature type="region of interest" description="Disordered" evidence="1">
    <location>
        <begin position="206"/>
        <end position="241"/>
    </location>
</feature>
<dbReference type="Proteomes" id="UP001287356">
    <property type="component" value="Unassembled WGS sequence"/>
</dbReference>
<dbReference type="PANTHER" id="PTHR21310">
    <property type="entry name" value="AMINOGLYCOSIDE PHOSPHOTRANSFERASE-RELATED-RELATED"/>
    <property type="match status" value="1"/>
</dbReference>
<protein>
    <submittedName>
        <fullName evidence="3">Phosphotransferase enzyme family-domain-containing protein</fullName>
    </submittedName>
</protein>
<feature type="domain" description="Aminoglycoside phosphotransferase" evidence="2">
    <location>
        <begin position="68"/>
        <end position="191"/>
    </location>
</feature>
<gene>
    <name evidence="3" type="ORF">B0T24DRAFT_684682</name>
</gene>
<name>A0AAE0JU90_9PEZI</name>
<dbReference type="Pfam" id="PF01636">
    <property type="entry name" value="APH"/>
    <property type="match status" value="1"/>
</dbReference>
<reference evidence="3" key="2">
    <citation type="submission" date="2023-06" db="EMBL/GenBank/DDBJ databases">
        <authorList>
            <consortium name="Lawrence Berkeley National Laboratory"/>
            <person name="Haridas S."/>
            <person name="Hensen N."/>
            <person name="Bonometti L."/>
            <person name="Westerberg I."/>
            <person name="Brannstrom I.O."/>
            <person name="Guillou S."/>
            <person name="Cros-Aarteil S."/>
            <person name="Calhoun S."/>
            <person name="Kuo A."/>
            <person name="Mondo S."/>
            <person name="Pangilinan J."/>
            <person name="Riley R."/>
            <person name="Labutti K."/>
            <person name="Andreopoulos B."/>
            <person name="Lipzen A."/>
            <person name="Chen C."/>
            <person name="Yanf M."/>
            <person name="Daum C."/>
            <person name="Ng V."/>
            <person name="Clum A."/>
            <person name="Steindorff A."/>
            <person name="Ohm R."/>
            <person name="Martin F."/>
            <person name="Silar P."/>
            <person name="Natvig D."/>
            <person name="Lalanne C."/>
            <person name="Gautier V."/>
            <person name="Ament-Velasquez S.L."/>
            <person name="Kruys A."/>
            <person name="Hutchinson M.I."/>
            <person name="Powell A.J."/>
            <person name="Barry K."/>
            <person name="Miller A.N."/>
            <person name="Grigoriev I.V."/>
            <person name="Debuchy R."/>
            <person name="Gladieux P."/>
            <person name="Thoren M.H."/>
            <person name="Johannesson H."/>
        </authorList>
    </citation>
    <scope>NUCLEOTIDE SEQUENCE</scope>
    <source>
        <strain evidence="3">CBS 958.72</strain>
    </source>
</reference>
<dbReference type="EMBL" id="JAULSN010000011">
    <property type="protein sequence ID" value="KAK3361652.1"/>
    <property type="molecule type" value="Genomic_DNA"/>
</dbReference>
<evidence type="ECO:0000313" key="3">
    <source>
        <dbReference type="EMBL" id="KAK3361652.1"/>
    </source>
</evidence>
<accession>A0AAE0JU90</accession>
<dbReference type="AlphaFoldDB" id="A0AAE0JU90"/>
<dbReference type="InterPro" id="IPR051678">
    <property type="entry name" value="AGP_Transferase"/>
</dbReference>
<proteinExistence type="predicted"/>
<keyword evidence="4" id="KW-1185">Reference proteome</keyword>
<evidence type="ECO:0000256" key="1">
    <source>
        <dbReference type="SAM" id="MobiDB-lite"/>
    </source>
</evidence>
<sequence>MEPNDREGVKQKQHDGCAISFLAEGSFNKIYAVQTARSKFLMRVTLPVDPKHKTRGEVATLAWDNAIGFEWILTQFMPGVSANRRWRQLTTATKTFDDANFRSIGTLCTPELGGDNLGSQGENQEAAPGRVVSIAFFEGERLAALRDGHAKHPPERTVLYHNDLSLNNILIDDDGGKITAIIDWECVSAEPLWVATAVPSFLDVQGEEREDEPDRDQYPDADDPAAGGMEDEAGGRGRAGRRGMKRLWSQWEVEAASSTLTLDFQAAVNICSRWLFLKHIHRWIKCIGDGKFGRYDNISNFRDQLN</sequence>
<evidence type="ECO:0000313" key="4">
    <source>
        <dbReference type="Proteomes" id="UP001287356"/>
    </source>
</evidence>